<accession>A0A812RQB9</accession>
<sequence length="116" mass="12682">MRKLGTEKWSKDSKAVIDEFLLMWLPLPSKLDQPQESSASAGAVVKVAEFDMFKPRLHALLTDIMEASELGPVHAAEIGQHRSSQGDDAELVEDIDDMEQANGERHFQAGAGAGYS</sequence>
<comment type="caution">
    <text evidence="2">The sequence shown here is derived from an EMBL/GenBank/DDBJ whole genome shotgun (WGS) entry which is preliminary data.</text>
</comment>
<organism evidence="2 3">
    <name type="scientific">Symbiodinium natans</name>
    <dbReference type="NCBI Taxonomy" id="878477"/>
    <lineage>
        <taxon>Eukaryota</taxon>
        <taxon>Sar</taxon>
        <taxon>Alveolata</taxon>
        <taxon>Dinophyceae</taxon>
        <taxon>Suessiales</taxon>
        <taxon>Symbiodiniaceae</taxon>
        <taxon>Symbiodinium</taxon>
    </lineage>
</organism>
<feature type="compositionally biased region" description="Acidic residues" evidence="1">
    <location>
        <begin position="87"/>
        <end position="99"/>
    </location>
</feature>
<dbReference type="EMBL" id="CAJNDS010002359">
    <property type="protein sequence ID" value="CAE7448446.1"/>
    <property type="molecule type" value="Genomic_DNA"/>
</dbReference>
<gene>
    <name evidence="2" type="ORF">SNAT2548_LOCUS24486</name>
</gene>
<proteinExistence type="predicted"/>
<dbReference type="AlphaFoldDB" id="A0A812RQB9"/>
<reference evidence="2" key="1">
    <citation type="submission" date="2021-02" db="EMBL/GenBank/DDBJ databases">
        <authorList>
            <person name="Dougan E. K."/>
            <person name="Rhodes N."/>
            <person name="Thang M."/>
            <person name="Chan C."/>
        </authorList>
    </citation>
    <scope>NUCLEOTIDE SEQUENCE</scope>
</reference>
<name>A0A812RQB9_9DINO</name>
<evidence type="ECO:0000313" key="3">
    <source>
        <dbReference type="Proteomes" id="UP000604046"/>
    </source>
</evidence>
<evidence type="ECO:0000256" key="1">
    <source>
        <dbReference type="SAM" id="MobiDB-lite"/>
    </source>
</evidence>
<protein>
    <submittedName>
        <fullName evidence="2">Uncharacterized protein</fullName>
    </submittedName>
</protein>
<feature type="region of interest" description="Disordered" evidence="1">
    <location>
        <begin position="76"/>
        <end position="116"/>
    </location>
</feature>
<evidence type="ECO:0000313" key="2">
    <source>
        <dbReference type="EMBL" id="CAE7448446.1"/>
    </source>
</evidence>
<keyword evidence="3" id="KW-1185">Reference proteome</keyword>
<dbReference type="Proteomes" id="UP000604046">
    <property type="component" value="Unassembled WGS sequence"/>
</dbReference>